<evidence type="ECO:0000313" key="2">
    <source>
        <dbReference type="EMBL" id="VDN25949.1"/>
    </source>
</evidence>
<keyword evidence="3" id="KW-1185">Reference proteome</keyword>
<evidence type="ECO:0000313" key="3">
    <source>
        <dbReference type="Proteomes" id="UP000271889"/>
    </source>
</evidence>
<dbReference type="Proteomes" id="UP000271889">
    <property type="component" value="Unassembled WGS sequence"/>
</dbReference>
<gene>
    <name evidence="2" type="ORF">CGOC_LOCUS10250</name>
</gene>
<accession>A0A3P7Q5K2</accession>
<name>A0A3P7Q5K2_CYLGO</name>
<dbReference type="AlphaFoldDB" id="A0A3P7Q5K2"/>
<feature type="region of interest" description="Disordered" evidence="1">
    <location>
        <begin position="64"/>
        <end position="136"/>
    </location>
</feature>
<proteinExistence type="predicted"/>
<feature type="region of interest" description="Disordered" evidence="1">
    <location>
        <begin position="187"/>
        <end position="209"/>
    </location>
</feature>
<dbReference type="OrthoDB" id="5791247at2759"/>
<protein>
    <submittedName>
        <fullName evidence="2">Uncharacterized protein</fullName>
    </submittedName>
</protein>
<reference evidence="2 3" key="1">
    <citation type="submission" date="2018-11" db="EMBL/GenBank/DDBJ databases">
        <authorList>
            <consortium name="Pathogen Informatics"/>
        </authorList>
    </citation>
    <scope>NUCLEOTIDE SEQUENCE [LARGE SCALE GENOMIC DNA]</scope>
</reference>
<dbReference type="EMBL" id="UYRV01110363">
    <property type="protein sequence ID" value="VDN25949.1"/>
    <property type="molecule type" value="Genomic_DNA"/>
</dbReference>
<feature type="compositionally biased region" description="Low complexity" evidence="1">
    <location>
        <begin position="109"/>
        <end position="125"/>
    </location>
</feature>
<sequence length="215" mass="23671">MGYAYRSKESIEEKIRNETKKVQRFLRDEKDKFSGTGGGVYVLKKLAPYLHPLADALAEKHHVGGIPGIEDASGEEDVAITTDGAEQDAVSDEAADKQADALASTDPGPSQESQESSRPSQASAPTPSRTAREALSLFSDKRTQLYEEEIKVARMKQKKLQVEIQVAELKKEEAKFLVEAARARYNATNPTSPTSRPSTAEATSPTSKYMRYYNI</sequence>
<evidence type="ECO:0000256" key="1">
    <source>
        <dbReference type="SAM" id="MobiDB-lite"/>
    </source>
</evidence>
<organism evidence="2 3">
    <name type="scientific">Cylicostephanus goldi</name>
    <name type="common">Nematode worm</name>
    <dbReference type="NCBI Taxonomy" id="71465"/>
    <lineage>
        <taxon>Eukaryota</taxon>
        <taxon>Metazoa</taxon>
        <taxon>Ecdysozoa</taxon>
        <taxon>Nematoda</taxon>
        <taxon>Chromadorea</taxon>
        <taxon>Rhabditida</taxon>
        <taxon>Rhabditina</taxon>
        <taxon>Rhabditomorpha</taxon>
        <taxon>Strongyloidea</taxon>
        <taxon>Strongylidae</taxon>
        <taxon>Cylicostephanus</taxon>
    </lineage>
</organism>
<feature type="compositionally biased region" description="Low complexity" evidence="1">
    <location>
        <begin position="187"/>
        <end position="207"/>
    </location>
</feature>